<dbReference type="Gene3D" id="3.20.20.80">
    <property type="entry name" value="Glycosidases"/>
    <property type="match status" value="1"/>
</dbReference>
<sequence length="342" mass="39413">MEKENPLLTYIILSACILFLIFWYMIDTDIIPNITTAETKQLNKTKVIGTWLWKNPDEISKAGTLKLLDFAAENDINTVYVSIDKYIYLHELKEGDEKDKKLESFNSSVGYFIRESNKRGIKVEALIGNNRWSEENLSYIPQVVLEYIKDYNNLNPEAKFAGLQLDIEFYNKEGLKDPVKEGMEFLTLLKNLTDKIKELKSAKENKDFRFGTTVPFWFDEKSQSIPIEGGSAKPILYHIFDILNETEDSYIVIMAYRNFTSGWNGSISISEKEVDYSSKENLKVKVIVGQETAENEVKKITYFGKSKSSFLASLNRIIKHFEGYSGFEGIAIHHLESFSKMR</sequence>
<dbReference type="Proteomes" id="UP000176504">
    <property type="component" value="Unassembled WGS sequence"/>
</dbReference>
<name>A0A1F4VDR9_UNCKA</name>
<dbReference type="SUPFAM" id="SSF51445">
    <property type="entry name" value="(Trans)glycosidases"/>
    <property type="match status" value="1"/>
</dbReference>
<keyword evidence="1" id="KW-0472">Membrane</keyword>
<reference evidence="2 3" key="1">
    <citation type="journal article" date="2016" name="Nat. Commun.">
        <title>Thousands of microbial genomes shed light on interconnected biogeochemical processes in an aquifer system.</title>
        <authorList>
            <person name="Anantharaman K."/>
            <person name="Brown C.T."/>
            <person name="Hug L.A."/>
            <person name="Sharon I."/>
            <person name="Castelle C.J."/>
            <person name="Probst A.J."/>
            <person name="Thomas B.C."/>
            <person name="Singh A."/>
            <person name="Wilkins M.J."/>
            <person name="Karaoz U."/>
            <person name="Brodie E.L."/>
            <person name="Williams K.H."/>
            <person name="Hubbard S.S."/>
            <person name="Banfield J.F."/>
        </authorList>
    </citation>
    <scope>NUCLEOTIDE SEQUENCE [LARGE SCALE GENOMIC DNA]</scope>
</reference>
<gene>
    <name evidence="2" type="ORF">A3A78_04025</name>
</gene>
<organism evidence="2 3">
    <name type="scientific">candidate division WWE3 bacterium RIFCSPLOWO2_01_FULL_41_18</name>
    <dbReference type="NCBI Taxonomy" id="1802625"/>
    <lineage>
        <taxon>Bacteria</taxon>
        <taxon>Katanobacteria</taxon>
    </lineage>
</organism>
<proteinExistence type="predicted"/>
<evidence type="ECO:0000256" key="1">
    <source>
        <dbReference type="SAM" id="Phobius"/>
    </source>
</evidence>
<evidence type="ECO:0000313" key="2">
    <source>
        <dbReference type="EMBL" id="OGC55118.1"/>
    </source>
</evidence>
<evidence type="ECO:0008006" key="4">
    <source>
        <dbReference type="Google" id="ProtNLM"/>
    </source>
</evidence>
<comment type="caution">
    <text evidence="2">The sequence shown here is derived from an EMBL/GenBank/DDBJ whole genome shotgun (WGS) entry which is preliminary data.</text>
</comment>
<keyword evidence="1" id="KW-1133">Transmembrane helix</keyword>
<keyword evidence="1" id="KW-0812">Transmembrane</keyword>
<accession>A0A1F4VDR9</accession>
<dbReference type="EMBL" id="MEVI01000003">
    <property type="protein sequence ID" value="OGC55118.1"/>
    <property type="molecule type" value="Genomic_DNA"/>
</dbReference>
<protein>
    <recommendedName>
        <fullName evidence="4">GH18 domain-containing protein</fullName>
    </recommendedName>
</protein>
<feature type="transmembrane region" description="Helical" evidence="1">
    <location>
        <begin position="7"/>
        <end position="26"/>
    </location>
</feature>
<evidence type="ECO:0000313" key="3">
    <source>
        <dbReference type="Proteomes" id="UP000176504"/>
    </source>
</evidence>
<dbReference type="InterPro" id="IPR017853">
    <property type="entry name" value="GH"/>
</dbReference>
<dbReference type="AlphaFoldDB" id="A0A1F4VDR9"/>
<dbReference type="PROSITE" id="PS51257">
    <property type="entry name" value="PROKAR_LIPOPROTEIN"/>
    <property type="match status" value="1"/>
</dbReference>